<reference evidence="1 2" key="1">
    <citation type="journal article" date="2019" name="Emerg. Microbes Infect.">
        <title>Comprehensive subspecies identification of 175 nontuberculous mycobacteria species based on 7547 genomic profiles.</title>
        <authorList>
            <person name="Matsumoto Y."/>
            <person name="Kinjo T."/>
            <person name="Motooka D."/>
            <person name="Nabeya D."/>
            <person name="Jung N."/>
            <person name="Uechi K."/>
            <person name="Horii T."/>
            <person name="Iida T."/>
            <person name="Fujita J."/>
            <person name="Nakamura S."/>
        </authorList>
    </citation>
    <scope>NUCLEOTIDE SEQUENCE [LARGE SCALE GENOMIC DNA]</scope>
    <source>
        <strain evidence="1 2">JCM 13571</strain>
    </source>
</reference>
<dbReference type="AlphaFoldDB" id="A0A7I7WXP4"/>
<dbReference type="Proteomes" id="UP000467260">
    <property type="component" value="Chromosome"/>
</dbReference>
<dbReference type="EMBL" id="AP022609">
    <property type="protein sequence ID" value="BBZ21852.1"/>
    <property type="molecule type" value="Genomic_DNA"/>
</dbReference>
<dbReference type="KEGG" id="mhib:MHIB_02700"/>
<evidence type="ECO:0000313" key="1">
    <source>
        <dbReference type="EMBL" id="BBZ21852.1"/>
    </source>
</evidence>
<keyword evidence="2" id="KW-1185">Reference proteome</keyword>
<evidence type="ECO:0000313" key="2">
    <source>
        <dbReference type="Proteomes" id="UP000467260"/>
    </source>
</evidence>
<dbReference type="RefSeq" id="WP_085134961.1">
    <property type="nucleotide sequence ID" value="NZ_AP022609.1"/>
</dbReference>
<name>A0A7I7WXP4_9MYCO</name>
<organism evidence="1 2">
    <name type="scientific">Mycolicibacter hiberniae</name>
    <dbReference type="NCBI Taxonomy" id="29314"/>
    <lineage>
        <taxon>Bacteria</taxon>
        <taxon>Bacillati</taxon>
        <taxon>Actinomycetota</taxon>
        <taxon>Actinomycetes</taxon>
        <taxon>Mycobacteriales</taxon>
        <taxon>Mycobacteriaceae</taxon>
        <taxon>Mycolicibacter</taxon>
    </lineage>
</organism>
<accession>A0A7I7WXP4</accession>
<dbReference type="OrthoDB" id="4762628at2"/>
<sequence>MESPEPSWLRGISRLLDYRLSITVAKLLETALWLGLVYVIIGVVCLFLRPDGVQLLQTRAQEQFGIPPSSIYEVATVAGVLLWPLMMLLPGTACGDG</sequence>
<proteinExistence type="predicted"/>
<gene>
    <name evidence="1" type="ORF">MHIB_02700</name>
</gene>
<protein>
    <submittedName>
        <fullName evidence="1">Uncharacterized protein</fullName>
    </submittedName>
</protein>